<sequence length="378" mass="41797">MATYENEIVVITKEIPQGEEEQNHFNRLPDELIVSHILGKIPEAKTLFSCYLLSKRFACLVLQSQTISCTIFGIPGGVPSHAPTSTATFQSLSMPRKLLHSLKRVNPFRFLSGLSQKSRPSSSSSDKSITLLLQLVRFIMKFRSLEFLYVEVEFSGSRKMLKTPSSLITEGGLDSPKFPTGPIFKWKAESKPENSGGFILFHARSAASLGPAVCHNEEEENDQKVVVLARREMEKEMCILEEVSEDARSMLTMFGTFAPVLPARIQSIVITDRMKQGKAVLGTAKLAELRSGTNMAGNKSDPKLKLWYAKVVRLPSTGCVMKGVSIFAITWGALNDDEDVESIAKNAFEGEEEVFGEAATEMLKKPACLDEYIASSMI</sequence>
<dbReference type="RefSeq" id="XP_071932854.1">
    <property type="nucleotide sequence ID" value="XM_072076753.1"/>
</dbReference>
<dbReference type="PANTHER" id="PTHR31215">
    <property type="entry name" value="OS05G0510400 PROTEIN-RELATED"/>
    <property type="match status" value="1"/>
</dbReference>
<evidence type="ECO:0000313" key="2">
    <source>
        <dbReference type="RefSeq" id="XP_071932854.1"/>
    </source>
</evidence>
<gene>
    <name evidence="2" type="primary">LOC140035498</name>
</gene>
<evidence type="ECO:0000313" key="1">
    <source>
        <dbReference type="Proteomes" id="UP001652660"/>
    </source>
</evidence>
<name>A0ABM4WM31_COFAR</name>
<protein>
    <submittedName>
        <fullName evidence="2">F-box protein AUF2-like</fullName>
    </submittedName>
</protein>
<accession>A0ABM4WM31</accession>
<proteinExistence type="predicted"/>
<organism evidence="1 2">
    <name type="scientific">Coffea arabica</name>
    <name type="common">Arabian coffee</name>
    <dbReference type="NCBI Taxonomy" id="13443"/>
    <lineage>
        <taxon>Eukaryota</taxon>
        <taxon>Viridiplantae</taxon>
        <taxon>Streptophyta</taxon>
        <taxon>Embryophyta</taxon>
        <taxon>Tracheophyta</taxon>
        <taxon>Spermatophyta</taxon>
        <taxon>Magnoliopsida</taxon>
        <taxon>eudicotyledons</taxon>
        <taxon>Gunneridae</taxon>
        <taxon>Pentapetalae</taxon>
        <taxon>asterids</taxon>
        <taxon>lamiids</taxon>
        <taxon>Gentianales</taxon>
        <taxon>Rubiaceae</taxon>
        <taxon>Ixoroideae</taxon>
        <taxon>Gardenieae complex</taxon>
        <taxon>Bertiereae - Coffeeae clade</taxon>
        <taxon>Coffeeae</taxon>
        <taxon>Coffea</taxon>
    </lineage>
</organism>
<dbReference type="Proteomes" id="UP001652660">
    <property type="component" value="Chromosome 2c"/>
</dbReference>
<reference evidence="2" key="1">
    <citation type="submission" date="2025-08" db="UniProtKB">
        <authorList>
            <consortium name="RefSeq"/>
        </authorList>
    </citation>
    <scope>IDENTIFICATION</scope>
    <source>
        <tissue evidence="2">Leaves</tissue>
    </source>
</reference>
<dbReference type="GeneID" id="140035498"/>
<dbReference type="InterPro" id="IPR044809">
    <property type="entry name" value="AUF1-like"/>
</dbReference>
<keyword evidence="1" id="KW-1185">Reference proteome</keyword>